<gene>
    <name evidence="2" type="ORF">HARCEL1_07115</name>
</gene>
<name>A0A2R4X178_9EURY</name>
<dbReference type="EMBL" id="CP028858">
    <property type="protein sequence ID" value="AWB27493.1"/>
    <property type="molecule type" value="Genomic_DNA"/>
</dbReference>
<organism evidence="2 3">
    <name type="scientific">Halococcoides cellulosivorans</name>
    <dbReference type="NCBI Taxonomy" id="1679096"/>
    <lineage>
        <taxon>Archaea</taxon>
        <taxon>Methanobacteriati</taxon>
        <taxon>Methanobacteriota</taxon>
        <taxon>Stenosarchaea group</taxon>
        <taxon>Halobacteria</taxon>
        <taxon>Halobacteriales</taxon>
        <taxon>Haloarculaceae</taxon>
        <taxon>Halococcoides</taxon>
    </lineage>
</organism>
<dbReference type="AlphaFoldDB" id="A0A2R4X178"/>
<evidence type="ECO:0000313" key="2">
    <source>
        <dbReference type="EMBL" id="AWB27493.1"/>
    </source>
</evidence>
<keyword evidence="1" id="KW-0472">Membrane</keyword>
<evidence type="ECO:0000256" key="1">
    <source>
        <dbReference type="SAM" id="Phobius"/>
    </source>
</evidence>
<feature type="transmembrane region" description="Helical" evidence="1">
    <location>
        <begin position="114"/>
        <end position="143"/>
    </location>
</feature>
<dbReference type="KEGG" id="harc:HARCEL1_07115"/>
<keyword evidence="1" id="KW-0812">Transmembrane</keyword>
<dbReference type="GeneID" id="36512264"/>
<feature type="transmembrane region" description="Helical" evidence="1">
    <location>
        <begin position="60"/>
        <end position="78"/>
    </location>
</feature>
<protein>
    <submittedName>
        <fullName evidence="2">Metal-dependent hydrolase</fullName>
    </submittedName>
</protein>
<reference evidence="2 3" key="1">
    <citation type="submission" date="2018-04" db="EMBL/GenBank/DDBJ databases">
        <title>Halococcoides cellulosivorans gen. nov., sp. nov., an extremely halophilic cellulose-utilizing haloarchaeon from hypersaline lakes.</title>
        <authorList>
            <person name="Sorokin D.Y."/>
            <person name="Toshchakov S.V."/>
            <person name="Samarov N.I."/>
            <person name="Korzhenkov A."/>
            <person name="Kublanov I.V."/>
        </authorList>
    </citation>
    <scope>NUCLEOTIDE SEQUENCE [LARGE SCALE GENOMIC DNA]</scope>
    <source>
        <strain evidence="2 3">HArcel1</strain>
    </source>
</reference>
<proteinExistence type="predicted"/>
<keyword evidence="3" id="KW-1185">Reference proteome</keyword>
<dbReference type="InterPro" id="IPR007404">
    <property type="entry name" value="YdjM-like"/>
</dbReference>
<accession>A0A2R4X178</accession>
<feature type="transmembrane region" description="Helical" evidence="1">
    <location>
        <begin position="209"/>
        <end position="231"/>
    </location>
</feature>
<dbReference type="RefSeq" id="WP_108381862.1">
    <property type="nucleotide sequence ID" value="NZ_CP028858.1"/>
</dbReference>
<feature type="transmembrane region" description="Helical" evidence="1">
    <location>
        <begin position="90"/>
        <end position="108"/>
    </location>
</feature>
<dbReference type="Pfam" id="PF04307">
    <property type="entry name" value="YdjM"/>
    <property type="match status" value="1"/>
</dbReference>
<keyword evidence="1" id="KW-1133">Transmembrane helix</keyword>
<evidence type="ECO:0000313" key="3">
    <source>
        <dbReference type="Proteomes" id="UP000244727"/>
    </source>
</evidence>
<feature type="transmembrane region" description="Helical" evidence="1">
    <location>
        <begin position="238"/>
        <end position="255"/>
    </location>
</feature>
<keyword evidence="2" id="KW-0378">Hydrolase</keyword>
<feature type="transmembrane region" description="Helical" evidence="1">
    <location>
        <begin position="34"/>
        <end position="54"/>
    </location>
</feature>
<feature type="transmembrane region" description="Helical" evidence="1">
    <location>
        <begin position="6"/>
        <end position="22"/>
    </location>
</feature>
<dbReference type="Proteomes" id="UP000244727">
    <property type="component" value="Chromosome"/>
</dbReference>
<feature type="transmembrane region" description="Helical" evidence="1">
    <location>
        <begin position="267"/>
        <end position="285"/>
    </location>
</feature>
<dbReference type="GO" id="GO:0016787">
    <property type="term" value="F:hydrolase activity"/>
    <property type="evidence" value="ECO:0007669"/>
    <property type="project" value="UniProtKB-KW"/>
</dbReference>
<feature type="transmembrane region" description="Helical" evidence="1">
    <location>
        <begin position="297"/>
        <end position="316"/>
    </location>
</feature>
<sequence length="317" mass="31978">MFVGHAFLAFGVIALLAARLGDRVGVDPERRVSLVGRSICVAIALGIVAALAASLPDLDVLQAVAVVAIGHTEGPLIDQLRAASRATHRLTTHSLVLATPIAAGIALWTRQRWLGSVALLGLVVAVALASGAVAAAVLGAVVIGAAGIGRLAARWALDARATGAAAFVGLAIHPFTDLFTGTPPAIAAPLGLTVLDARIAPFVDPFANLLLATGAELVAIWVGVGVAAWLSERSVRDLIHPVAVVGIGFAPVRAVLDTPSVDDAVPFVATLLVVGLIGTVAVELVDRRSTGVVRPLCTGLATITVGTVAAALAMAIL</sequence>